<sequence length="269" mass="28457">GGAQASVSELPRRWASLGANIMVGDIDHHYFHCDVTDWDSQTAFFKGAAKASPHGGIDIVVANAGVNIPKANAQFESPEPRPDDPDAPPRPDLRILGLNLHRDSGAAVEGDAVRDRCLILVGSAAGVFPFGGQPLAASVPSAGTAWANGVRINMLCPYFVIGSRMFPPVAEAVMLAGTAGGARLEDVVDAATRFAADNAIVGRALFVGPKMHIPDQPHGAGIEDGVVDERAVWDCYAEGLQGLRARVKGWLGFWRELIGMILRMFVGRG</sequence>
<gene>
    <name evidence="4" type="ORF">F5X68DRAFT_196061</name>
</gene>
<dbReference type="PANTHER" id="PTHR43180">
    <property type="entry name" value="3-OXOACYL-(ACYL-CARRIER-PROTEIN) REDUCTASE (AFU_ORTHOLOGUE AFUA_6G11210)"/>
    <property type="match status" value="1"/>
</dbReference>
<reference evidence="4" key="1">
    <citation type="journal article" date="2021" name="Nat. Commun.">
        <title>Genetic determinants of endophytism in the Arabidopsis root mycobiome.</title>
        <authorList>
            <person name="Mesny F."/>
            <person name="Miyauchi S."/>
            <person name="Thiergart T."/>
            <person name="Pickel B."/>
            <person name="Atanasova L."/>
            <person name="Karlsson M."/>
            <person name="Huettel B."/>
            <person name="Barry K.W."/>
            <person name="Haridas S."/>
            <person name="Chen C."/>
            <person name="Bauer D."/>
            <person name="Andreopoulos W."/>
            <person name="Pangilinan J."/>
            <person name="LaButti K."/>
            <person name="Riley R."/>
            <person name="Lipzen A."/>
            <person name="Clum A."/>
            <person name="Drula E."/>
            <person name="Henrissat B."/>
            <person name="Kohler A."/>
            <person name="Grigoriev I.V."/>
            <person name="Martin F.M."/>
            <person name="Hacquard S."/>
        </authorList>
    </citation>
    <scope>NUCLEOTIDE SEQUENCE</scope>
    <source>
        <strain evidence="4">MPI-SDFR-AT-0117</strain>
    </source>
</reference>
<evidence type="ECO:0000256" key="2">
    <source>
        <dbReference type="ARBA" id="ARBA00023002"/>
    </source>
</evidence>
<evidence type="ECO:0000313" key="4">
    <source>
        <dbReference type="EMBL" id="KAH6653696.1"/>
    </source>
</evidence>
<comment type="caution">
    <text evidence="4">The sequence shown here is derived from an EMBL/GenBank/DDBJ whole genome shotgun (WGS) entry which is preliminary data.</text>
</comment>
<organism evidence="4 5">
    <name type="scientific">Plectosphaerella plurivora</name>
    <dbReference type="NCBI Taxonomy" id="936078"/>
    <lineage>
        <taxon>Eukaryota</taxon>
        <taxon>Fungi</taxon>
        <taxon>Dikarya</taxon>
        <taxon>Ascomycota</taxon>
        <taxon>Pezizomycotina</taxon>
        <taxon>Sordariomycetes</taxon>
        <taxon>Hypocreomycetidae</taxon>
        <taxon>Glomerellales</taxon>
        <taxon>Plectosphaerellaceae</taxon>
        <taxon>Plectosphaerella</taxon>
    </lineage>
</organism>
<dbReference type="SUPFAM" id="SSF51735">
    <property type="entry name" value="NAD(P)-binding Rossmann-fold domains"/>
    <property type="match status" value="1"/>
</dbReference>
<feature type="region of interest" description="Disordered" evidence="3">
    <location>
        <begin position="71"/>
        <end position="91"/>
    </location>
</feature>
<feature type="compositionally biased region" description="Basic and acidic residues" evidence="3">
    <location>
        <begin position="78"/>
        <end position="91"/>
    </location>
</feature>
<proteinExistence type="inferred from homology"/>
<evidence type="ECO:0000256" key="1">
    <source>
        <dbReference type="ARBA" id="ARBA00006484"/>
    </source>
</evidence>
<dbReference type="EMBL" id="JAGSXJ010000087">
    <property type="protein sequence ID" value="KAH6653696.1"/>
    <property type="molecule type" value="Genomic_DNA"/>
</dbReference>
<evidence type="ECO:0000313" key="5">
    <source>
        <dbReference type="Proteomes" id="UP000770015"/>
    </source>
</evidence>
<protein>
    <submittedName>
        <fullName evidence="4">Uncharacterized protein</fullName>
    </submittedName>
</protein>
<dbReference type="InterPro" id="IPR036291">
    <property type="entry name" value="NAD(P)-bd_dom_sf"/>
</dbReference>
<keyword evidence="2" id="KW-0560">Oxidoreductase</keyword>
<dbReference type="PANTHER" id="PTHR43180:SF16">
    <property type="entry name" value="BACILYSIN BIOSYNTHESIS OXIDOREDUCTASE BACC"/>
    <property type="match status" value="1"/>
</dbReference>
<dbReference type="Gene3D" id="3.40.50.720">
    <property type="entry name" value="NAD(P)-binding Rossmann-like Domain"/>
    <property type="match status" value="1"/>
</dbReference>
<name>A0A9P8UK79_9PEZI</name>
<dbReference type="OrthoDB" id="498125at2759"/>
<dbReference type="Proteomes" id="UP000770015">
    <property type="component" value="Unassembled WGS sequence"/>
</dbReference>
<comment type="similarity">
    <text evidence="1">Belongs to the short-chain dehydrogenases/reductases (SDR) family.</text>
</comment>
<evidence type="ECO:0000256" key="3">
    <source>
        <dbReference type="SAM" id="MobiDB-lite"/>
    </source>
</evidence>
<dbReference type="GO" id="GO:0016491">
    <property type="term" value="F:oxidoreductase activity"/>
    <property type="evidence" value="ECO:0007669"/>
    <property type="project" value="UniProtKB-KW"/>
</dbReference>
<feature type="non-terminal residue" evidence="4">
    <location>
        <position position="269"/>
    </location>
</feature>
<keyword evidence="5" id="KW-1185">Reference proteome</keyword>
<accession>A0A9P8UK79</accession>
<dbReference type="AlphaFoldDB" id="A0A9P8UK79"/>